<evidence type="ECO:0000259" key="4">
    <source>
        <dbReference type="PROSITE" id="PS50932"/>
    </source>
</evidence>
<dbReference type="PROSITE" id="PS50932">
    <property type="entry name" value="HTH_LACI_2"/>
    <property type="match status" value="1"/>
</dbReference>
<dbReference type="Pfam" id="PF00356">
    <property type="entry name" value="LacI"/>
    <property type="match status" value="1"/>
</dbReference>
<evidence type="ECO:0000256" key="3">
    <source>
        <dbReference type="ARBA" id="ARBA00023163"/>
    </source>
</evidence>
<dbReference type="InterPro" id="IPR046335">
    <property type="entry name" value="LacI/GalR-like_sensor"/>
</dbReference>
<keyword evidence="6" id="KW-1185">Reference proteome</keyword>
<keyword evidence="3" id="KW-0804">Transcription</keyword>
<accession>A0A1I1KW55</accession>
<dbReference type="CDD" id="cd01392">
    <property type="entry name" value="HTH_LacI"/>
    <property type="match status" value="1"/>
</dbReference>
<keyword evidence="1" id="KW-0805">Transcription regulation</keyword>
<dbReference type="PROSITE" id="PS00356">
    <property type="entry name" value="HTH_LACI_1"/>
    <property type="match status" value="1"/>
</dbReference>
<dbReference type="GO" id="GO:0000976">
    <property type="term" value="F:transcription cis-regulatory region binding"/>
    <property type="evidence" value="ECO:0007669"/>
    <property type="project" value="TreeGrafter"/>
</dbReference>
<evidence type="ECO:0000256" key="1">
    <source>
        <dbReference type="ARBA" id="ARBA00023015"/>
    </source>
</evidence>
<reference evidence="5 6" key="1">
    <citation type="submission" date="2016-10" db="EMBL/GenBank/DDBJ databases">
        <authorList>
            <person name="de Groot N.N."/>
        </authorList>
    </citation>
    <scope>NUCLEOTIDE SEQUENCE [LARGE SCALE GENOMIC DNA]</scope>
    <source>
        <strain evidence="5 6">DSM 6059</strain>
    </source>
</reference>
<dbReference type="PANTHER" id="PTHR30146:SF153">
    <property type="entry name" value="LACTOSE OPERON REPRESSOR"/>
    <property type="match status" value="1"/>
</dbReference>
<dbReference type="PANTHER" id="PTHR30146">
    <property type="entry name" value="LACI-RELATED TRANSCRIPTIONAL REPRESSOR"/>
    <property type="match status" value="1"/>
</dbReference>
<dbReference type="STRING" id="1123010.SAMN02745724_02190"/>
<evidence type="ECO:0000313" key="5">
    <source>
        <dbReference type="EMBL" id="SFC65019.1"/>
    </source>
</evidence>
<dbReference type="GO" id="GO:0003700">
    <property type="term" value="F:DNA-binding transcription factor activity"/>
    <property type="evidence" value="ECO:0007669"/>
    <property type="project" value="TreeGrafter"/>
</dbReference>
<evidence type="ECO:0000256" key="2">
    <source>
        <dbReference type="ARBA" id="ARBA00023125"/>
    </source>
</evidence>
<dbReference type="Proteomes" id="UP000198862">
    <property type="component" value="Unassembled WGS sequence"/>
</dbReference>
<keyword evidence="2" id="KW-0238">DNA-binding</keyword>
<dbReference type="Gene3D" id="3.40.50.2300">
    <property type="match status" value="2"/>
</dbReference>
<name>A0A1I1KW55_9GAMM</name>
<dbReference type="InterPro" id="IPR000843">
    <property type="entry name" value="HTH_LacI"/>
</dbReference>
<dbReference type="PRINTS" id="PR00036">
    <property type="entry name" value="HTHLACI"/>
</dbReference>
<gene>
    <name evidence="5" type="ORF">SAMN02745724_02190</name>
</gene>
<feature type="domain" description="HTH lacI-type" evidence="4">
    <location>
        <begin position="17"/>
        <end position="71"/>
    </location>
</feature>
<dbReference type="EMBL" id="FOLO01000014">
    <property type="protein sequence ID" value="SFC65019.1"/>
    <property type="molecule type" value="Genomic_DNA"/>
</dbReference>
<protein>
    <submittedName>
        <fullName evidence="5">Transcriptional regulator, LacI family</fullName>
    </submittedName>
</protein>
<dbReference type="Pfam" id="PF13377">
    <property type="entry name" value="Peripla_BP_3"/>
    <property type="match status" value="1"/>
</dbReference>
<dbReference type="Gene3D" id="1.10.260.40">
    <property type="entry name" value="lambda repressor-like DNA-binding domains"/>
    <property type="match status" value="1"/>
</dbReference>
<dbReference type="CDD" id="cd01545">
    <property type="entry name" value="PBP1_SalR"/>
    <property type="match status" value="1"/>
</dbReference>
<sequence length="353" mass="39319">MRSNYILLLIKLIKMKVTINDVAKLASVSIKTVSRVINNEPSVRKATFDKVMEAVKTLNYQPNLAARNLAGSKSFTIGLVYDNPNAYYVLDMQNGILSCCKSEGYELLIHPCSYAKDDMIEELKTMINRARISGLVLTPPLSEINEVIDMLDEQNIHYVRILSGQELDPAQTECIYVNDHNAAFQITEHLISQGHKSIAFLKGDKGHKSTRERLSGYKESLVSNNIKVDESLILEGEYSFSSGVENAKKIINQDKSVTAIIACNDEIAAGALFAARLMDIKIPDELSISGFENSPFSRQTWPKLTTANQSIETIAQNAAKLLFSKTRGQRNKDKEIIKTFTPELVIRDSTGPI</sequence>
<dbReference type="AlphaFoldDB" id="A0A1I1KW55"/>
<dbReference type="SUPFAM" id="SSF53822">
    <property type="entry name" value="Periplasmic binding protein-like I"/>
    <property type="match status" value="1"/>
</dbReference>
<dbReference type="InterPro" id="IPR010982">
    <property type="entry name" value="Lambda_DNA-bd_dom_sf"/>
</dbReference>
<organism evidence="5 6">
    <name type="scientific">Pseudoalteromonas denitrificans DSM 6059</name>
    <dbReference type="NCBI Taxonomy" id="1123010"/>
    <lineage>
        <taxon>Bacteria</taxon>
        <taxon>Pseudomonadati</taxon>
        <taxon>Pseudomonadota</taxon>
        <taxon>Gammaproteobacteria</taxon>
        <taxon>Alteromonadales</taxon>
        <taxon>Pseudoalteromonadaceae</taxon>
        <taxon>Pseudoalteromonas</taxon>
    </lineage>
</organism>
<evidence type="ECO:0000313" key="6">
    <source>
        <dbReference type="Proteomes" id="UP000198862"/>
    </source>
</evidence>
<dbReference type="InterPro" id="IPR028082">
    <property type="entry name" value="Peripla_BP_I"/>
</dbReference>
<dbReference type="SUPFAM" id="SSF47413">
    <property type="entry name" value="lambda repressor-like DNA-binding domains"/>
    <property type="match status" value="1"/>
</dbReference>
<proteinExistence type="predicted"/>
<dbReference type="SMART" id="SM00354">
    <property type="entry name" value="HTH_LACI"/>
    <property type="match status" value="1"/>
</dbReference>